<dbReference type="InterPro" id="IPR001433">
    <property type="entry name" value="OxRdtase_FAD/NAD-bd"/>
</dbReference>
<dbReference type="GO" id="GO:0034599">
    <property type="term" value="P:cellular response to oxidative stress"/>
    <property type="evidence" value="ECO:0007669"/>
    <property type="project" value="TreeGrafter"/>
</dbReference>
<evidence type="ECO:0000256" key="4">
    <source>
        <dbReference type="ARBA" id="ARBA00013223"/>
    </source>
</evidence>
<dbReference type="InterPro" id="IPR051930">
    <property type="entry name" value="FNR_type-1"/>
</dbReference>
<comment type="catalytic activity">
    <reaction evidence="14">
        <text>reduced [flavodoxin] + NADP(+) = oxidized [flavodoxin] + NADPH + 2 H(+)</text>
        <dbReference type="Rhea" id="RHEA:50756"/>
        <dbReference type="Rhea" id="RHEA-COMP:10622"/>
        <dbReference type="Rhea" id="RHEA-COMP:10623"/>
        <dbReference type="ChEBI" id="CHEBI:15378"/>
        <dbReference type="ChEBI" id="CHEBI:57618"/>
        <dbReference type="ChEBI" id="CHEBI:57783"/>
        <dbReference type="ChEBI" id="CHEBI:58210"/>
        <dbReference type="ChEBI" id="CHEBI:58349"/>
        <dbReference type="EC" id="1.19.1.1"/>
    </reaction>
</comment>
<dbReference type="EC" id="1.19.1.1" evidence="3"/>
<evidence type="ECO:0000256" key="15">
    <source>
        <dbReference type="ARBA" id="ARBA00047776"/>
    </source>
</evidence>
<keyword evidence="8" id="KW-0274">FAD</keyword>
<dbReference type="InterPro" id="IPR033892">
    <property type="entry name" value="FNR_bac"/>
</dbReference>
<evidence type="ECO:0000256" key="14">
    <source>
        <dbReference type="ARBA" id="ARBA00047271"/>
    </source>
</evidence>
<evidence type="ECO:0000256" key="7">
    <source>
        <dbReference type="ARBA" id="ARBA00022741"/>
    </source>
</evidence>
<comment type="catalytic activity">
    <reaction evidence="15">
        <text>2 reduced [2Fe-2S]-[ferredoxin] + NADP(+) + H(+) = 2 oxidized [2Fe-2S]-[ferredoxin] + NADPH</text>
        <dbReference type="Rhea" id="RHEA:20125"/>
        <dbReference type="Rhea" id="RHEA-COMP:10000"/>
        <dbReference type="Rhea" id="RHEA-COMP:10001"/>
        <dbReference type="ChEBI" id="CHEBI:15378"/>
        <dbReference type="ChEBI" id="CHEBI:33737"/>
        <dbReference type="ChEBI" id="CHEBI:33738"/>
        <dbReference type="ChEBI" id="CHEBI:57783"/>
        <dbReference type="ChEBI" id="CHEBI:58349"/>
        <dbReference type="EC" id="1.18.1.2"/>
    </reaction>
</comment>
<dbReference type="Gene3D" id="3.40.50.80">
    <property type="entry name" value="Nucleotide-binding domain of ferredoxin-NADP reductase (FNR) module"/>
    <property type="match status" value="1"/>
</dbReference>
<organism evidence="17">
    <name type="scientific">Candidatus Aschnera chinzeii</name>
    <dbReference type="NCBI Taxonomy" id="1485666"/>
    <lineage>
        <taxon>Bacteria</taxon>
        <taxon>Pseudomonadati</taxon>
        <taxon>Pseudomonadota</taxon>
        <taxon>Gammaproteobacteria</taxon>
        <taxon>Enterobacterales</taxon>
        <taxon>Enterobacteriaceae</taxon>
        <taxon>Candidatus Aschnera</taxon>
    </lineage>
</organism>
<dbReference type="PANTHER" id="PTHR47878:SF1">
    <property type="entry name" value="FLAVODOXIN_FERREDOXIN--NADP REDUCTASE"/>
    <property type="match status" value="1"/>
</dbReference>
<dbReference type="Pfam" id="PF00970">
    <property type="entry name" value="FAD_binding_6"/>
    <property type="match status" value="1"/>
</dbReference>
<dbReference type="InterPro" id="IPR017938">
    <property type="entry name" value="Riboflavin_synthase-like_b-brl"/>
</dbReference>
<reference evidence="17" key="2">
    <citation type="submission" date="2023-10" db="EMBL/GenBank/DDBJ databases">
        <authorList>
            <person name="Koga R."/>
            <person name="Fukatsu T."/>
        </authorList>
    </citation>
    <scope>NUCLEOTIDE SEQUENCE</scope>
    <source>
        <strain evidence="17">Kw-01</strain>
    </source>
</reference>
<evidence type="ECO:0000256" key="13">
    <source>
        <dbReference type="ARBA" id="ARBA00030173"/>
    </source>
</evidence>
<comment type="cofactor">
    <cofactor evidence="1">
        <name>FAD</name>
        <dbReference type="ChEBI" id="CHEBI:57692"/>
    </cofactor>
</comment>
<accession>A0AAT9G429</accession>
<evidence type="ECO:0000259" key="16">
    <source>
        <dbReference type="PROSITE" id="PS51384"/>
    </source>
</evidence>
<sequence length="248" mass="28716">MTNWIKGTVIKNHKWNTSLFTLTIKAPIKPFIAGQFTKLALDIDGYFIQRAYSYVNAPDNEELEFYLVHISDGQLTKHLELLKPNDLIYISEHSSGFFILNEIPKCHTLWMLSTGTAIGPFLSILQFGKNLDKFNKIILVHAVRYAKDLSYLPLMKQLENKYSGKLKIQTIVSREKTSHSLMGRIPLLIKNHQLENVVQAKFDKFTSHVMICGNPEMVKETCIILNTERNMHKHLRRKPGNITIEQYW</sequence>
<dbReference type="Gene3D" id="2.40.30.10">
    <property type="entry name" value="Translation factors"/>
    <property type="match status" value="1"/>
</dbReference>
<dbReference type="GO" id="GO:0042167">
    <property type="term" value="P:heme catabolic process"/>
    <property type="evidence" value="ECO:0007669"/>
    <property type="project" value="TreeGrafter"/>
</dbReference>
<evidence type="ECO:0000313" key="17">
    <source>
        <dbReference type="EMBL" id="BET44463.1"/>
    </source>
</evidence>
<dbReference type="Pfam" id="PF00175">
    <property type="entry name" value="NAD_binding_1"/>
    <property type="match status" value="1"/>
</dbReference>
<keyword evidence="7" id="KW-0547">Nucleotide-binding</keyword>
<dbReference type="InterPro" id="IPR017927">
    <property type="entry name" value="FAD-bd_FR_type"/>
</dbReference>
<keyword evidence="9" id="KW-0521">NADP</keyword>
<evidence type="ECO:0000256" key="3">
    <source>
        <dbReference type="ARBA" id="ARBA00012872"/>
    </source>
</evidence>
<dbReference type="InterPro" id="IPR008333">
    <property type="entry name" value="Cbr1-like_FAD-bd_dom"/>
</dbReference>
<protein>
    <recommendedName>
        <fullName evidence="5">Flavodoxin/ferredoxin--NADP reductase</fullName>
        <ecNumber evidence="4">1.18.1.2</ecNumber>
        <ecNumber evidence="3">1.19.1.1</ecNumber>
    </recommendedName>
    <alternativeName>
        <fullName evidence="13">Ferredoxin (flavodoxin):NADP(+) oxidoreductase</fullName>
    </alternativeName>
    <alternativeName>
        <fullName evidence="11">Ferredoxin--NADP reductase</fullName>
    </alternativeName>
    <alternativeName>
        <fullName evidence="12">Flavodoxin--NADP reductase</fullName>
    </alternativeName>
</protein>
<dbReference type="SUPFAM" id="SSF52343">
    <property type="entry name" value="Ferredoxin reductase-like, C-terminal NADP-linked domain"/>
    <property type="match status" value="1"/>
</dbReference>
<evidence type="ECO:0000256" key="11">
    <source>
        <dbReference type="ARBA" id="ARBA00029856"/>
    </source>
</evidence>
<evidence type="ECO:0000256" key="9">
    <source>
        <dbReference type="ARBA" id="ARBA00022857"/>
    </source>
</evidence>
<dbReference type="GO" id="GO:0004324">
    <property type="term" value="F:ferredoxin-NADP+ reductase activity"/>
    <property type="evidence" value="ECO:0007669"/>
    <property type="project" value="UniProtKB-EC"/>
</dbReference>
<evidence type="ECO:0000256" key="1">
    <source>
        <dbReference type="ARBA" id="ARBA00001974"/>
    </source>
</evidence>
<dbReference type="GO" id="GO:0000166">
    <property type="term" value="F:nucleotide binding"/>
    <property type="evidence" value="ECO:0007669"/>
    <property type="project" value="UniProtKB-KW"/>
</dbReference>
<evidence type="ECO:0000256" key="12">
    <source>
        <dbReference type="ARBA" id="ARBA00030000"/>
    </source>
</evidence>
<dbReference type="CDD" id="cd06195">
    <property type="entry name" value="FNR1"/>
    <property type="match status" value="1"/>
</dbReference>
<keyword evidence="10" id="KW-0560">Oxidoreductase</keyword>
<dbReference type="EMBL" id="AP028961">
    <property type="protein sequence ID" value="BET44463.1"/>
    <property type="molecule type" value="Genomic_DNA"/>
</dbReference>
<evidence type="ECO:0000256" key="10">
    <source>
        <dbReference type="ARBA" id="ARBA00023002"/>
    </source>
</evidence>
<proteinExistence type="inferred from homology"/>
<evidence type="ECO:0000256" key="2">
    <source>
        <dbReference type="ARBA" id="ARBA00008312"/>
    </source>
</evidence>
<keyword evidence="6" id="KW-0285">Flavoprotein</keyword>
<feature type="domain" description="FAD-binding FR-type" evidence="16">
    <location>
        <begin position="2"/>
        <end position="101"/>
    </location>
</feature>
<evidence type="ECO:0000256" key="6">
    <source>
        <dbReference type="ARBA" id="ARBA00022630"/>
    </source>
</evidence>
<dbReference type="PANTHER" id="PTHR47878">
    <property type="entry name" value="OXIDOREDUCTASE FAD/NAD(P)-BINDING DOMAIN PROTEIN"/>
    <property type="match status" value="1"/>
</dbReference>
<evidence type="ECO:0000256" key="5">
    <source>
        <dbReference type="ARBA" id="ARBA00020327"/>
    </source>
</evidence>
<dbReference type="SUPFAM" id="SSF63380">
    <property type="entry name" value="Riboflavin synthase domain-like"/>
    <property type="match status" value="1"/>
</dbReference>
<gene>
    <name evidence="17" type="primary">fpr</name>
    <name evidence="17" type="ORF">ACHINZ_1330</name>
</gene>
<dbReference type="NCBIfam" id="NF008178">
    <property type="entry name" value="PRK10926.1"/>
    <property type="match status" value="1"/>
</dbReference>
<comment type="similarity">
    <text evidence="2">Belongs to the ferredoxin--NADP reductase type 1 family.</text>
</comment>
<reference evidence="17" key="1">
    <citation type="journal article" date="2023" name="Front. Microbiol.">
        <title>Genome analysis of Candidatus Aschnera chinzeii, the bacterial endosymbiont of the blood-sucking bat fly Penicillidia jenynsii (Insecta: Diptera: Nycteribiidae).</title>
        <authorList>
            <person name="Koga R."/>
            <person name="Moriyama M."/>
            <person name="Nozaki T."/>
            <person name="Fukatsu T."/>
        </authorList>
    </citation>
    <scope>NUCLEOTIDE SEQUENCE</scope>
    <source>
        <strain evidence="17">Kw-01</strain>
    </source>
</reference>
<dbReference type="PROSITE" id="PS51384">
    <property type="entry name" value="FAD_FR"/>
    <property type="match status" value="1"/>
</dbReference>
<name>A0AAT9G429_9ENTR</name>
<dbReference type="AlphaFoldDB" id="A0AAT9G429"/>
<evidence type="ECO:0000256" key="8">
    <source>
        <dbReference type="ARBA" id="ARBA00022827"/>
    </source>
</evidence>
<dbReference type="InterPro" id="IPR039261">
    <property type="entry name" value="FNR_nucleotide-bd"/>
</dbReference>
<dbReference type="EC" id="1.18.1.2" evidence="4"/>